<dbReference type="InterPro" id="IPR001650">
    <property type="entry name" value="Helicase_C-like"/>
</dbReference>
<evidence type="ECO:0000256" key="11">
    <source>
        <dbReference type="PROSITE-ProRule" id="PRU00175"/>
    </source>
</evidence>
<evidence type="ECO:0000259" key="15">
    <source>
        <dbReference type="PROSITE" id="PS51194"/>
    </source>
</evidence>
<accession>Q23K02</accession>
<evidence type="ECO:0000256" key="10">
    <source>
        <dbReference type="ARBA" id="ARBA00022840"/>
    </source>
</evidence>
<dbReference type="Proteomes" id="UP000009168">
    <property type="component" value="Unassembled WGS sequence"/>
</dbReference>
<sequence>MGQEHSKNNNQDNKEVNKDNRKDDFKHSQRDNRGEQIQDQSNQPLQSEKLQEQNFRNKRQGYGQQFQGNQIKEEEQLQDQSEFQNEFKKKREQKSYHHKEQYKNYQQNEKTRNYRMFQHPKKGDNNQIEEEEIQMQKQGQIIDYQQNNKFKNQQNEFKERYKKQKYDDRNEKIHDRINQSEQQMNQNFEENTQEQQQNHKYSNYQKEFKDKQRKQKYNDRNVNVQQHNQFKKQDEEFSEDQRYFKKPQNRQSTEDDLQSQQQKQQKIQDLKIINQFCKQHFSFSLLREDENSWFNVNYSNLLSNIQLKEILYQMRSALKYLAEYLKQHIDINQQNKQFNNYEINYMNLIKLYINNIADLKQRVDQGINKKISQLINHAALIETQTNLDNSEVQFENKFYSQDEIANQLQSQQIVNQLKLKSENSNSNQQDQEIQIVQQNLQDFSNSKDRDEDNQYDEEVGFSEELSDSQNLDTQSDIKNLSAEQISYLSKFYYSILNKFTIALKMEKSMLARNLPSYQIKKQLIQQVEQSKNPFTLLIGTTGSGKTTQICQYILQKQILSDDFTKKIYCVQPKRLNCLTISDRVAKELHTTLGQEVGYIVGYQKHEQLYDKNKTRIIFITQAMFLSFLVQRIKKLSEKQQQLNQCRILSQISYILLDEVHERTVEADIIMGILKQCIDNTSNIKVILSSATVNTEKYLKFFQQDEIPMELCQIPGKIYEIDEIFCNDLYGSNVKKVVQTLKHVISMIQQGDSLHQGHILIFLTDAQDIEQCISECRKLTCIDFRKYILLALHNKTDINDQNKIFQDLVNPYTNQMVTKIIFATNIAESAITINNVTVVIDSGKENCLVYDPLKCISSMKEQNISKSSAIQRQGRAGRTCPGICYKLYTESEYESFLQDSIPEIQRINIDFSVLKLLECGIYNLFAFPFFENPGQQVLQNSITNLQRLGAINQDVQVTQLGKVIQFTELEPYQAKCLIEASKRDVLDQVLNIFAFMAENQSLFKKYEKDQSFEDNSKKSQIEIDISNYKNEYKSDFLFYNFLFNRITQELQNDKNFISKNKKIKESVFLNIYLSKRHLNQVINQAKKIFQNEFKVENQLLQDSEEVRIQKCMLCCYLNQIGTYTGSRILGFTNIYNEINFSIHRFSKFCKSEFKEGDCLFYASLENVESENYAQHISIFKREWLEDESIIPSNMMTKIQAELVKKIIPKYICNIDVSRYILLAFKKKYSEKINEYLKQLSQNNPKLKIFMIIDESSCSIKFLGSQEGEIAFKEQLVQENILRILNDERTKQRKNIVIRKYKESENYVVFGQGYQILDILLPHEYVKVRVYNFPSKIQGQQVTEKTVEQFFMLDQNKDYFNVFFQKNSFDKMAIYIVFRNYESAKNFLYQFNLNMPQQYKDIYIQGVPESRASQKLEIVSVIAEWPIAKSLGKAQIIFNNQIDRDATYNRLLYQYINGIKIKVFQHDPEPKQHQQLVKNYCININSLSQQTTEQDIKHFISNQYGGFENILIRREEIKVDETQRLQNIERYTNQLKTLMSKIVNEEELQQIQIQYDNPKKGQMKARIQFPKAIQAEKFQQLYNKQVFEQGRLNLYIQNQQRFTLKIKAYEIIKDQFEKIILKFKDSIFIDVKYADYEVLINLKSQIDFKQNLLQNNTQETQNLFKLITQQIKILFKPLIINFDIHPRDFIQQYEKNIQIFEKIQNQLKVCIIPTPKKAEIQVWFEEQNENAKQKIIQKIQIAFQQNIISQKLLKKKWYNQKQLQDQIQNLVRQNFISNYDEKQDSIIIKGVQSQLQKALRIINQECRLVQSTQSCKICFEDKLIEKIDNCGCTYCQDCLLQHVLSSAINSECVCCPDHKESLINIEDIKDFISQLDEEKLINDKINSQIDTWKNKKVNLSKFIRCTSINCDSFFGKKYYDKNQQEVDVDMPSELKCPECFYSFCLKQTTYGIMKLHNYHSTGYCLAESDQQVVEQLKKLNYKQCPGCNDMIQKSMGCNHMTCKCGAHFCFQCLYYPTPSNAQAIYSHMATERH</sequence>
<keyword evidence="9" id="KW-0862">Zinc</keyword>
<evidence type="ECO:0000256" key="2">
    <source>
        <dbReference type="ARBA" id="ARBA00022723"/>
    </source>
</evidence>
<dbReference type="Gene3D" id="1.20.120.1750">
    <property type="match status" value="1"/>
</dbReference>
<feature type="compositionally biased region" description="Polar residues" evidence="12">
    <location>
        <begin position="37"/>
        <end position="54"/>
    </location>
</feature>
<feature type="compositionally biased region" description="Basic and acidic residues" evidence="12">
    <location>
        <begin position="1"/>
        <end position="36"/>
    </location>
</feature>
<evidence type="ECO:0000256" key="12">
    <source>
        <dbReference type="SAM" id="MobiDB-lite"/>
    </source>
</evidence>
<proteinExistence type="predicted"/>
<feature type="domain" description="RING-type" evidence="13">
    <location>
        <begin position="1813"/>
        <end position="1857"/>
    </location>
</feature>
<dbReference type="Pfam" id="PF00271">
    <property type="entry name" value="Helicase_C"/>
    <property type="match status" value="1"/>
</dbReference>
<evidence type="ECO:0000256" key="8">
    <source>
        <dbReference type="ARBA" id="ARBA00022806"/>
    </source>
</evidence>
<dbReference type="InterPro" id="IPR011545">
    <property type="entry name" value="DEAD/DEAH_box_helicase_dom"/>
</dbReference>
<dbReference type="InterPro" id="IPR001841">
    <property type="entry name" value="Znf_RING"/>
</dbReference>
<feature type="compositionally biased region" description="Acidic residues" evidence="12">
    <location>
        <begin position="453"/>
        <end position="466"/>
    </location>
</feature>
<dbReference type="SMART" id="SM00490">
    <property type="entry name" value="HELICc"/>
    <property type="match status" value="1"/>
</dbReference>
<dbReference type="InParanoid" id="Q23K02"/>
<dbReference type="SMART" id="SM00487">
    <property type="entry name" value="DEXDc"/>
    <property type="match status" value="1"/>
</dbReference>
<dbReference type="GO" id="GO:0016740">
    <property type="term" value="F:transferase activity"/>
    <property type="evidence" value="ECO:0007669"/>
    <property type="project" value="UniProtKB-KW"/>
</dbReference>
<dbReference type="KEGG" id="tet:TTHERM_00196320"/>
<evidence type="ECO:0000259" key="14">
    <source>
        <dbReference type="PROSITE" id="PS51192"/>
    </source>
</evidence>
<dbReference type="RefSeq" id="XP_001017286.1">
    <property type="nucleotide sequence ID" value="XM_001017286.1"/>
</dbReference>
<feature type="region of interest" description="Disordered" evidence="12">
    <location>
        <begin position="442"/>
        <end position="470"/>
    </location>
</feature>
<dbReference type="CDD" id="cd18791">
    <property type="entry name" value="SF2_C_RHA"/>
    <property type="match status" value="1"/>
</dbReference>
<dbReference type="EMBL" id="GG662673">
    <property type="protein sequence ID" value="EAR97041.1"/>
    <property type="molecule type" value="Genomic_DNA"/>
</dbReference>
<dbReference type="PANTHER" id="PTHR18934:SF91">
    <property type="entry name" value="PRE-MRNA-SPLICING FACTOR ATP-DEPENDENT RNA HELICASE PRP16"/>
    <property type="match status" value="1"/>
</dbReference>
<dbReference type="GO" id="GO:0003723">
    <property type="term" value="F:RNA binding"/>
    <property type="evidence" value="ECO:0007669"/>
    <property type="project" value="TreeGrafter"/>
</dbReference>
<keyword evidence="6" id="KW-0833">Ubl conjugation pathway</keyword>
<feature type="region of interest" description="Disordered" evidence="12">
    <location>
        <begin position="207"/>
        <end position="262"/>
    </location>
</feature>
<keyword evidence="1" id="KW-0808">Transferase</keyword>
<dbReference type="STRING" id="312017.Q23K02"/>
<dbReference type="CDD" id="cd16449">
    <property type="entry name" value="RING-HC"/>
    <property type="match status" value="1"/>
</dbReference>
<gene>
    <name evidence="17" type="ORF">TTHERM_00196320</name>
</gene>
<dbReference type="SUPFAM" id="SSF52540">
    <property type="entry name" value="P-loop containing nucleoside triphosphate hydrolases"/>
    <property type="match status" value="1"/>
</dbReference>
<dbReference type="Pfam" id="PF00270">
    <property type="entry name" value="DEAD"/>
    <property type="match status" value="1"/>
</dbReference>
<dbReference type="OMA" id="VEICNKC"/>
<dbReference type="GO" id="GO:0016787">
    <property type="term" value="F:hydrolase activity"/>
    <property type="evidence" value="ECO:0007669"/>
    <property type="project" value="UniProtKB-KW"/>
</dbReference>
<dbReference type="InterPro" id="IPR027417">
    <property type="entry name" value="P-loop_NTPase"/>
</dbReference>
<dbReference type="eggNOG" id="KOG1812">
    <property type="taxonomic scope" value="Eukaryota"/>
</dbReference>
<evidence type="ECO:0000259" key="16">
    <source>
        <dbReference type="PROSITE" id="PS51873"/>
    </source>
</evidence>
<dbReference type="InterPro" id="IPR014001">
    <property type="entry name" value="Helicase_ATP-bd"/>
</dbReference>
<dbReference type="PROSITE" id="PS50089">
    <property type="entry name" value="ZF_RING_2"/>
    <property type="match status" value="1"/>
</dbReference>
<organism evidence="17 18">
    <name type="scientific">Tetrahymena thermophila (strain SB210)</name>
    <dbReference type="NCBI Taxonomy" id="312017"/>
    <lineage>
        <taxon>Eukaryota</taxon>
        <taxon>Sar</taxon>
        <taxon>Alveolata</taxon>
        <taxon>Ciliophora</taxon>
        <taxon>Intramacronucleata</taxon>
        <taxon>Oligohymenophorea</taxon>
        <taxon>Hymenostomatida</taxon>
        <taxon>Tetrahymenina</taxon>
        <taxon>Tetrahymenidae</taxon>
        <taxon>Tetrahymena</taxon>
    </lineage>
</organism>
<dbReference type="PROSITE" id="PS00690">
    <property type="entry name" value="DEAH_ATP_HELICASE"/>
    <property type="match status" value="1"/>
</dbReference>
<feature type="compositionally biased region" description="Basic and acidic residues" evidence="12">
    <location>
        <begin position="85"/>
        <end position="102"/>
    </location>
</feature>
<keyword evidence="4" id="KW-0547">Nucleotide-binding</keyword>
<dbReference type="CDD" id="cd22584">
    <property type="entry name" value="Rcat_RBR_unk"/>
    <property type="match status" value="1"/>
</dbReference>
<keyword evidence="3" id="KW-0677">Repeat</keyword>
<protein>
    <submittedName>
        <fullName evidence="17">Helicase carboxy-terminal domain protein</fullName>
    </submittedName>
</protein>
<feature type="region of interest" description="Disordered" evidence="12">
    <location>
        <begin position="1"/>
        <end position="170"/>
    </location>
</feature>
<dbReference type="CDD" id="cd17917">
    <property type="entry name" value="DEXHc_RHA-like"/>
    <property type="match status" value="1"/>
</dbReference>
<evidence type="ECO:0000256" key="1">
    <source>
        <dbReference type="ARBA" id="ARBA00022679"/>
    </source>
</evidence>
<reference evidence="18" key="1">
    <citation type="journal article" date="2006" name="PLoS Biol.">
        <title>Macronuclear genome sequence of the ciliate Tetrahymena thermophila, a model eukaryote.</title>
        <authorList>
            <person name="Eisen J.A."/>
            <person name="Coyne R.S."/>
            <person name="Wu M."/>
            <person name="Wu D."/>
            <person name="Thiagarajan M."/>
            <person name="Wortman J.R."/>
            <person name="Badger J.H."/>
            <person name="Ren Q."/>
            <person name="Amedeo P."/>
            <person name="Jones K.M."/>
            <person name="Tallon L.J."/>
            <person name="Delcher A.L."/>
            <person name="Salzberg S.L."/>
            <person name="Silva J.C."/>
            <person name="Haas B.J."/>
            <person name="Majoros W.H."/>
            <person name="Farzad M."/>
            <person name="Carlton J.M."/>
            <person name="Smith R.K. Jr."/>
            <person name="Garg J."/>
            <person name="Pearlman R.E."/>
            <person name="Karrer K.M."/>
            <person name="Sun L."/>
            <person name="Manning G."/>
            <person name="Elde N.C."/>
            <person name="Turkewitz A.P."/>
            <person name="Asai D.J."/>
            <person name="Wilkes D.E."/>
            <person name="Wang Y."/>
            <person name="Cai H."/>
            <person name="Collins K."/>
            <person name="Stewart B.A."/>
            <person name="Lee S.R."/>
            <person name="Wilamowska K."/>
            <person name="Weinberg Z."/>
            <person name="Ruzzo W.L."/>
            <person name="Wloga D."/>
            <person name="Gaertig J."/>
            <person name="Frankel J."/>
            <person name="Tsao C.-C."/>
            <person name="Gorovsky M.A."/>
            <person name="Keeling P.J."/>
            <person name="Waller R.F."/>
            <person name="Patron N.J."/>
            <person name="Cherry J.M."/>
            <person name="Stover N.A."/>
            <person name="Krieger C.J."/>
            <person name="del Toro C."/>
            <person name="Ryder H.F."/>
            <person name="Williamson S.C."/>
            <person name="Barbeau R.A."/>
            <person name="Hamilton E.P."/>
            <person name="Orias E."/>
        </authorList>
    </citation>
    <scope>NUCLEOTIDE SEQUENCE [LARGE SCALE GENOMIC DNA]</scope>
    <source>
        <strain evidence="18">SB210</strain>
    </source>
</reference>
<dbReference type="PROSITE" id="PS51194">
    <property type="entry name" value="HELICASE_CTER"/>
    <property type="match status" value="1"/>
</dbReference>
<keyword evidence="5 11" id="KW-0863">Zinc-finger</keyword>
<evidence type="ECO:0000256" key="6">
    <source>
        <dbReference type="ARBA" id="ARBA00022786"/>
    </source>
</evidence>
<dbReference type="Gene3D" id="3.40.50.300">
    <property type="entry name" value="P-loop containing nucleotide triphosphate hydrolases"/>
    <property type="match status" value="2"/>
</dbReference>
<keyword evidence="8 17" id="KW-0347">Helicase</keyword>
<keyword evidence="2" id="KW-0479">Metal-binding</keyword>
<feature type="domain" description="RING-type" evidence="16">
    <location>
        <begin position="1809"/>
        <end position="2031"/>
    </location>
</feature>
<dbReference type="GO" id="GO:0005524">
    <property type="term" value="F:ATP binding"/>
    <property type="evidence" value="ECO:0007669"/>
    <property type="project" value="UniProtKB-KW"/>
</dbReference>
<feature type="domain" description="Helicase C-terminal" evidence="15">
    <location>
        <begin position="739"/>
        <end position="919"/>
    </location>
</feature>
<dbReference type="GeneID" id="7825830"/>
<dbReference type="PROSITE" id="PS51873">
    <property type="entry name" value="TRIAD"/>
    <property type="match status" value="1"/>
</dbReference>
<dbReference type="PROSITE" id="PS51192">
    <property type="entry name" value="HELICASE_ATP_BIND_1"/>
    <property type="match status" value="1"/>
</dbReference>
<evidence type="ECO:0000256" key="3">
    <source>
        <dbReference type="ARBA" id="ARBA00022737"/>
    </source>
</evidence>
<dbReference type="InterPro" id="IPR044066">
    <property type="entry name" value="TRIAD_supradom"/>
</dbReference>
<feature type="compositionally biased region" description="Basic and acidic residues" evidence="12">
    <location>
        <begin position="156"/>
        <end position="170"/>
    </location>
</feature>
<evidence type="ECO:0000313" key="17">
    <source>
        <dbReference type="EMBL" id="EAR97041.1"/>
    </source>
</evidence>
<name>Q23K02_TETTS</name>
<dbReference type="HOGENOM" id="CLU_233432_0_0_1"/>
<keyword evidence="7" id="KW-0378">Hydrolase</keyword>
<dbReference type="InterPro" id="IPR002464">
    <property type="entry name" value="DNA/RNA_helicase_DEAH_CS"/>
</dbReference>
<evidence type="ECO:0000256" key="4">
    <source>
        <dbReference type="ARBA" id="ARBA00022741"/>
    </source>
</evidence>
<evidence type="ECO:0000259" key="13">
    <source>
        <dbReference type="PROSITE" id="PS50089"/>
    </source>
</evidence>
<evidence type="ECO:0000256" key="9">
    <source>
        <dbReference type="ARBA" id="ARBA00022833"/>
    </source>
</evidence>
<dbReference type="Gene3D" id="1.20.120.1080">
    <property type="match status" value="1"/>
</dbReference>
<feature type="domain" description="Helicase ATP-binding" evidence="14">
    <location>
        <begin position="526"/>
        <end position="710"/>
    </location>
</feature>
<feature type="compositionally biased region" description="Low complexity" evidence="12">
    <location>
        <begin position="135"/>
        <end position="155"/>
    </location>
</feature>
<dbReference type="eggNOG" id="KOG0922">
    <property type="taxonomic scope" value="Eukaryota"/>
</dbReference>
<keyword evidence="18" id="KW-1185">Reference proteome</keyword>
<evidence type="ECO:0000256" key="7">
    <source>
        <dbReference type="ARBA" id="ARBA00022801"/>
    </source>
</evidence>
<dbReference type="GO" id="GO:0004386">
    <property type="term" value="F:helicase activity"/>
    <property type="evidence" value="ECO:0007669"/>
    <property type="project" value="UniProtKB-KW"/>
</dbReference>
<evidence type="ECO:0000256" key="5">
    <source>
        <dbReference type="ARBA" id="ARBA00022771"/>
    </source>
</evidence>
<evidence type="ECO:0000313" key="18">
    <source>
        <dbReference type="Proteomes" id="UP000009168"/>
    </source>
</evidence>
<dbReference type="PANTHER" id="PTHR18934">
    <property type="entry name" value="ATP-DEPENDENT RNA HELICASE"/>
    <property type="match status" value="1"/>
</dbReference>
<keyword evidence="10" id="KW-0067">ATP-binding</keyword>
<feature type="compositionally biased region" description="Basic and acidic residues" evidence="12">
    <location>
        <begin position="231"/>
        <end position="243"/>
    </location>
</feature>
<dbReference type="GO" id="GO:0008270">
    <property type="term" value="F:zinc ion binding"/>
    <property type="evidence" value="ECO:0007669"/>
    <property type="project" value="UniProtKB-KW"/>
</dbReference>
<dbReference type="SUPFAM" id="SSF57850">
    <property type="entry name" value="RING/U-box"/>
    <property type="match status" value="2"/>
</dbReference>